<evidence type="ECO:0000259" key="5">
    <source>
        <dbReference type="PROSITE" id="PS50830"/>
    </source>
</evidence>
<evidence type="ECO:0000256" key="3">
    <source>
        <dbReference type="ARBA" id="ARBA00022801"/>
    </source>
</evidence>
<keyword evidence="4" id="KW-0732">Signal</keyword>
<dbReference type="PANTHER" id="PTHR12302">
    <property type="entry name" value="EBNA2 BINDING PROTEIN P100"/>
    <property type="match status" value="1"/>
</dbReference>
<dbReference type="PANTHER" id="PTHR12302:SF3">
    <property type="entry name" value="SERINE_THREONINE-PROTEIN KINASE 31"/>
    <property type="match status" value="1"/>
</dbReference>
<feature type="domain" description="TNase-like" evidence="5">
    <location>
        <begin position="112"/>
        <end position="250"/>
    </location>
</feature>
<dbReference type="PROSITE" id="PS50830">
    <property type="entry name" value="TNASE_3"/>
    <property type="match status" value="1"/>
</dbReference>
<dbReference type="PROSITE" id="PS01284">
    <property type="entry name" value="TNASE_2"/>
    <property type="match status" value="1"/>
</dbReference>
<dbReference type="Gene3D" id="2.40.50.90">
    <property type="match status" value="1"/>
</dbReference>
<accession>A0A7C3IQR6</accession>
<evidence type="ECO:0000256" key="4">
    <source>
        <dbReference type="SAM" id="SignalP"/>
    </source>
</evidence>
<evidence type="ECO:0000256" key="1">
    <source>
        <dbReference type="ARBA" id="ARBA00022722"/>
    </source>
</evidence>
<sequence>MKYLNRMLYKNIFTALLAVLLLVPLQVRAEQASQDPAKIIVYITPTGKKYHQKDCTTLKNSKNITAITLEEALKRGLEPCTVCNPPVYAGGRDLYRLNNPPLHSARDAELSRMVPATVTEVVDGDTIKVSIPAPRPIQLKAQETIRFLGIDAPETKTSPRPAGYYGEEAKVYVMQLLSGKLVFLAFDWDLRDKYGRLLAYIYLKDGACVNLHLVEQGYAFAYVHFPFQFMDEFTRAQAAAKQKKRGLWGR</sequence>
<dbReference type="InterPro" id="IPR016071">
    <property type="entry name" value="Staphylococal_nuclease_OB-fold"/>
</dbReference>
<name>A0A7C3IQR6_9SPIR</name>
<dbReference type="InterPro" id="IPR002071">
    <property type="entry name" value="Thermonucl_AS"/>
</dbReference>
<evidence type="ECO:0000256" key="2">
    <source>
        <dbReference type="ARBA" id="ARBA00022759"/>
    </source>
</evidence>
<dbReference type="Pfam" id="PF00565">
    <property type="entry name" value="SNase"/>
    <property type="match status" value="1"/>
</dbReference>
<dbReference type="SUPFAM" id="SSF57884">
    <property type="entry name" value="Ada DNA repair protein, N-terminal domain (N-Ada 10)"/>
    <property type="match status" value="1"/>
</dbReference>
<dbReference type="SUPFAM" id="SSF50199">
    <property type="entry name" value="Staphylococcal nuclease"/>
    <property type="match status" value="1"/>
</dbReference>
<protein>
    <recommendedName>
        <fullName evidence="5">TNase-like domain-containing protein</fullName>
    </recommendedName>
</protein>
<keyword evidence="2" id="KW-0255">Endonuclease</keyword>
<dbReference type="SMART" id="SM00318">
    <property type="entry name" value="SNc"/>
    <property type="match status" value="1"/>
</dbReference>
<dbReference type="AlphaFoldDB" id="A0A7C3IQR6"/>
<reference evidence="6" key="1">
    <citation type="journal article" date="2020" name="mSystems">
        <title>Genome- and Community-Level Interaction Insights into Carbon Utilization and Element Cycling Functions of Hydrothermarchaeota in Hydrothermal Sediment.</title>
        <authorList>
            <person name="Zhou Z."/>
            <person name="Liu Y."/>
            <person name="Xu W."/>
            <person name="Pan J."/>
            <person name="Luo Z.H."/>
            <person name="Li M."/>
        </authorList>
    </citation>
    <scope>NUCLEOTIDE SEQUENCE [LARGE SCALE GENOMIC DNA]</scope>
    <source>
        <strain evidence="6">SpSt-503</strain>
    </source>
</reference>
<keyword evidence="1" id="KW-0540">Nuclease</keyword>
<dbReference type="EMBL" id="DSVL01000291">
    <property type="protein sequence ID" value="HFH29746.1"/>
    <property type="molecule type" value="Genomic_DNA"/>
</dbReference>
<dbReference type="InterPro" id="IPR035451">
    <property type="entry name" value="Ada-like_dom_sf"/>
</dbReference>
<dbReference type="GO" id="GO:0003676">
    <property type="term" value="F:nucleic acid binding"/>
    <property type="evidence" value="ECO:0007669"/>
    <property type="project" value="InterPro"/>
</dbReference>
<organism evidence="6">
    <name type="scientific">Gracilinema caldarium</name>
    <dbReference type="NCBI Taxonomy" id="215591"/>
    <lineage>
        <taxon>Bacteria</taxon>
        <taxon>Pseudomonadati</taxon>
        <taxon>Spirochaetota</taxon>
        <taxon>Spirochaetia</taxon>
        <taxon>Spirochaetales</taxon>
        <taxon>Breznakiellaceae</taxon>
        <taxon>Gracilinema</taxon>
    </lineage>
</organism>
<keyword evidence="3" id="KW-0378">Hydrolase</keyword>
<gene>
    <name evidence="6" type="ORF">ENS59_09600</name>
</gene>
<feature type="chain" id="PRO_5028122695" description="TNase-like domain-containing protein" evidence="4">
    <location>
        <begin position="30"/>
        <end position="250"/>
    </location>
</feature>
<dbReference type="InterPro" id="IPR035437">
    <property type="entry name" value="SNase_OB-fold_sf"/>
</dbReference>
<dbReference type="GO" id="GO:0004519">
    <property type="term" value="F:endonuclease activity"/>
    <property type="evidence" value="ECO:0007669"/>
    <property type="project" value="UniProtKB-KW"/>
</dbReference>
<comment type="caution">
    <text evidence="6">The sequence shown here is derived from an EMBL/GenBank/DDBJ whole genome shotgun (WGS) entry which is preliminary data.</text>
</comment>
<proteinExistence type="predicted"/>
<feature type="signal peptide" evidence="4">
    <location>
        <begin position="1"/>
        <end position="29"/>
    </location>
</feature>
<evidence type="ECO:0000313" key="6">
    <source>
        <dbReference type="EMBL" id="HFH29746.1"/>
    </source>
</evidence>
<dbReference type="GO" id="GO:0016787">
    <property type="term" value="F:hydrolase activity"/>
    <property type="evidence" value="ECO:0007669"/>
    <property type="project" value="UniProtKB-KW"/>
</dbReference>